<name>A0ABS6BK31_9SPHN</name>
<keyword evidence="3" id="KW-0472">Membrane</keyword>
<reference evidence="6 7" key="1">
    <citation type="submission" date="2021-06" db="EMBL/GenBank/DDBJ databases">
        <title>Sphingomonas sp. XMGL2, whole genome shotgun sequencing project.</title>
        <authorList>
            <person name="Zhao G."/>
            <person name="Shen L."/>
        </authorList>
    </citation>
    <scope>NUCLEOTIDE SEQUENCE [LARGE SCALE GENOMIC DNA]</scope>
    <source>
        <strain evidence="6 7">XMGL2</strain>
    </source>
</reference>
<evidence type="ECO:0000256" key="3">
    <source>
        <dbReference type="PIRNR" id="PIRNR002888"/>
    </source>
</evidence>
<dbReference type="CDD" id="cd17908">
    <property type="entry name" value="FliM"/>
    <property type="match status" value="1"/>
</dbReference>
<keyword evidence="1 3" id="KW-0997">Cell inner membrane</keyword>
<dbReference type="RefSeq" id="WP_216325244.1">
    <property type="nucleotide sequence ID" value="NZ_JAHKRT010000006.1"/>
</dbReference>
<evidence type="ECO:0000313" key="7">
    <source>
        <dbReference type="Proteomes" id="UP000776276"/>
    </source>
</evidence>
<comment type="function">
    <text evidence="3">FliM is one of three proteins (FliG, FliN, FliM) that forms the rotor-mounted switch complex (C ring), located at the base of the basal body. This complex interacts with the CheY and CheZ chemotaxis proteins, in addition to contacting components of the motor that determine the direction of flagellar rotation.</text>
</comment>
<protein>
    <recommendedName>
        <fullName evidence="2 3">Flagellar motor switch protein FliM</fullName>
    </recommendedName>
</protein>
<dbReference type="Pfam" id="PF02154">
    <property type="entry name" value="FliM"/>
    <property type="match status" value="1"/>
</dbReference>
<evidence type="ECO:0000256" key="4">
    <source>
        <dbReference type="SAM" id="MobiDB-lite"/>
    </source>
</evidence>
<keyword evidence="3" id="KW-0283">Flagellar rotation</keyword>
<accession>A0ABS6BK31</accession>
<dbReference type="Proteomes" id="UP000776276">
    <property type="component" value="Unassembled WGS sequence"/>
</dbReference>
<dbReference type="InterPro" id="IPR001689">
    <property type="entry name" value="Flag_FliM"/>
</dbReference>
<organism evidence="6 7">
    <name type="scientific">Sphingomonas quercus</name>
    <dbReference type="NCBI Taxonomy" id="2842451"/>
    <lineage>
        <taxon>Bacteria</taxon>
        <taxon>Pseudomonadati</taxon>
        <taxon>Pseudomonadota</taxon>
        <taxon>Alphaproteobacteria</taxon>
        <taxon>Sphingomonadales</taxon>
        <taxon>Sphingomonadaceae</taxon>
        <taxon>Sphingomonas</taxon>
    </lineage>
</organism>
<dbReference type="InterPro" id="IPR001543">
    <property type="entry name" value="FliN-like_C"/>
</dbReference>
<keyword evidence="3" id="KW-1003">Cell membrane</keyword>
<evidence type="ECO:0000259" key="5">
    <source>
        <dbReference type="Pfam" id="PF01052"/>
    </source>
</evidence>
<evidence type="ECO:0000313" key="6">
    <source>
        <dbReference type="EMBL" id="MBU3078658.1"/>
    </source>
</evidence>
<comment type="similarity">
    <text evidence="3">Belongs to the FliM family.</text>
</comment>
<keyword evidence="3" id="KW-0145">Chemotaxis</keyword>
<dbReference type="PANTHER" id="PTHR30034:SF3">
    <property type="entry name" value="FLAGELLAR MOTOR SWITCH PROTEIN FLIM"/>
    <property type="match status" value="1"/>
</dbReference>
<gene>
    <name evidence="6" type="primary">fliM</name>
    <name evidence="6" type="ORF">KOF26_12350</name>
</gene>
<feature type="region of interest" description="Disordered" evidence="4">
    <location>
        <begin position="1"/>
        <end position="20"/>
    </location>
</feature>
<evidence type="ECO:0000256" key="2">
    <source>
        <dbReference type="NCBIfam" id="TIGR01397"/>
    </source>
</evidence>
<keyword evidence="6" id="KW-0282">Flagellum</keyword>
<keyword evidence="6" id="KW-0966">Cell projection</keyword>
<comment type="caution">
    <text evidence="6">The sequence shown here is derived from an EMBL/GenBank/DDBJ whole genome shotgun (WGS) entry which is preliminary data.</text>
</comment>
<feature type="domain" description="Flagellar motor switch protein FliN-like C-terminal" evidence="5">
    <location>
        <begin position="263"/>
        <end position="330"/>
    </location>
</feature>
<dbReference type="PANTHER" id="PTHR30034">
    <property type="entry name" value="FLAGELLAR MOTOR SWITCH PROTEIN FLIM"/>
    <property type="match status" value="1"/>
</dbReference>
<keyword evidence="7" id="KW-1185">Reference proteome</keyword>
<feature type="compositionally biased region" description="Acidic residues" evidence="4">
    <location>
        <begin position="1"/>
        <end position="10"/>
    </location>
</feature>
<dbReference type="Pfam" id="PF01052">
    <property type="entry name" value="FliMN_C"/>
    <property type="match status" value="1"/>
</dbReference>
<sequence length="339" mass="37224">MSDDFDDFELPEPPKVSSEVGETFDQAGIDALFGFDLVTPTAQKSGLKAVIESDVISHERLPMLEVVCERMVRTFATSMRNLTSDAIDVHLEEVTSTRFGEFMNRVALPAMLGVFKVREWENYGVVTVDSGLIYAVVDALLGGRKGNEPVRIDGRAFTTIETSLVSRMVQLALNDFAASFEAIEPIGIELERVETSPRFAAIAGPSNIAAVATFRVDMEGRGGKFSVVLPHATIEPVRGKLLQRFMGEKLGRDRIWEAHMANELWQTEIIMDVVLGEKVMRLNDVMNLAVGQTIGVNRGPDDALEVHCGGVPLGRAHIGQRCSNIAIRMVTDISKGFSR</sequence>
<comment type="subcellular location">
    <subcellularLocation>
        <location evidence="3">Cell inner membrane</location>
        <topology evidence="3">Peripheral membrane protein</topology>
    </subcellularLocation>
    <subcellularLocation>
        <location evidence="3">Bacterial flagellum basal body</location>
    </subcellularLocation>
</comment>
<dbReference type="NCBIfam" id="TIGR01397">
    <property type="entry name" value="fliM_switch"/>
    <property type="match status" value="1"/>
</dbReference>
<keyword evidence="3" id="KW-0975">Bacterial flagellum</keyword>
<dbReference type="PIRSF" id="PIRSF002888">
    <property type="entry name" value="FliM"/>
    <property type="match status" value="1"/>
</dbReference>
<proteinExistence type="inferred from homology"/>
<keyword evidence="6" id="KW-0969">Cilium</keyword>
<dbReference type="EMBL" id="JAHKRT010000006">
    <property type="protein sequence ID" value="MBU3078658.1"/>
    <property type="molecule type" value="Genomic_DNA"/>
</dbReference>
<evidence type="ECO:0000256" key="1">
    <source>
        <dbReference type="ARBA" id="ARBA00022519"/>
    </source>
</evidence>